<evidence type="ECO:0000313" key="2">
    <source>
        <dbReference type="EMBL" id="MBO0663341.1"/>
    </source>
</evidence>
<organism evidence="2 3">
    <name type="scientific">Jiella flava</name>
    <dbReference type="NCBI Taxonomy" id="2816857"/>
    <lineage>
        <taxon>Bacteria</taxon>
        <taxon>Pseudomonadati</taxon>
        <taxon>Pseudomonadota</taxon>
        <taxon>Alphaproteobacteria</taxon>
        <taxon>Hyphomicrobiales</taxon>
        <taxon>Aurantimonadaceae</taxon>
        <taxon>Jiella</taxon>
    </lineage>
</organism>
<feature type="region of interest" description="Disordered" evidence="1">
    <location>
        <begin position="1"/>
        <end position="20"/>
    </location>
</feature>
<proteinExistence type="predicted"/>
<keyword evidence="3" id="KW-1185">Reference proteome</keyword>
<gene>
    <name evidence="2" type="ORF">J1C48_12190</name>
</gene>
<reference evidence="2" key="1">
    <citation type="submission" date="2021-03" db="EMBL/GenBank/DDBJ databases">
        <title>Whole genome sequence of Jiella sp. CQZ9-1.</title>
        <authorList>
            <person name="Tuo L."/>
        </authorList>
    </citation>
    <scope>NUCLEOTIDE SEQUENCE</scope>
    <source>
        <strain evidence="2">CQZ9-1</strain>
    </source>
</reference>
<name>A0A939G023_9HYPH</name>
<dbReference type="RefSeq" id="WP_207258134.1">
    <property type="nucleotide sequence ID" value="NZ_JAFMPP010000010.1"/>
</dbReference>
<dbReference type="GO" id="GO:0008168">
    <property type="term" value="F:methyltransferase activity"/>
    <property type="evidence" value="ECO:0007669"/>
    <property type="project" value="UniProtKB-KW"/>
</dbReference>
<keyword evidence="2" id="KW-0489">Methyltransferase</keyword>
<evidence type="ECO:0000313" key="3">
    <source>
        <dbReference type="Proteomes" id="UP000664122"/>
    </source>
</evidence>
<evidence type="ECO:0000256" key="1">
    <source>
        <dbReference type="SAM" id="MobiDB-lite"/>
    </source>
</evidence>
<accession>A0A939G023</accession>
<dbReference type="Proteomes" id="UP000664122">
    <property type="component" value="Unassembled WGS sequence"/>
</dbReference>
<comment type="caution">
    <text evidence="2">The sequence shown here is derived from an EMBL/GenBank/DDBJ whole genome shotgun (WGS) entry which is preliminary data.</text>
</comment>
<dbReference type="SUPFAM" id="SSF53335">
    <property type="entry name" value="S-adenosyl-L-methionine-dependent methyltransferases"/>
    <property type="match status" value="1"/>
</dbReference>
<dbReference type="AlphaFoldDB" id="A0A939G023"/>
<dbReference type="EMBL" id="JAFMPP010000010">
    <property type="protein sequence ID" value="MBO0663341.1"/>
    <property type="molecule type" value="Genomic_DNA"/>
</dbReference>
<dbReference type="Gene3D" id="3.40.50.150">
    <property type="entry name" value="Vaccinia Virus protein VP39"/>
    <property type="match status" value="1"/>
</dbReference>
<keyword evidence="2" id="KW-0808">Transferase</keyword>
<protein>
    <submittedName>
        <fullName evidence="2">SAM-dependent methyltransferase</fullName>
    </submittedName>
</protein>
<dbReference type="GO" id="GO:0032259">
    <property type="term" value="P:methylation"/>
    <property type="evidence" value="ECO:0007669"/>
    <property type="project" value="UniProtKB-KW"/>
</dbReference>
<feature type="compositionally biased region" description="Polar residues" evidence="1">
    <location>
        <begin position="1"/>
        <end position="10"/>
    </location>
</feature>
<dbReference type="InterPro" id="IPR029063">
    <property type="entry name" value="SAM-dependent_MTases_sf"/>
</dbReference>
<sequence>MSVAQVSNSWVKPDPMSDPQSLERRFRARRFFHVRRLIEGALQTKKRIEILDLGGTEAYWTIADDFLSVHRGRISIILVNNETAAPVSEEMFVSVAGDACDPELYAGRRYDLVHSNSVIEHVGDVARMRAFADNVRRLGERYFVQTPNFWFPLEPHFRVPGFQWLPLAVRVAMMQRFNLGFFPKARSYDEAYRNVADIRLLDRKLMRQLFPGATLVDEKVAGLTKSLMAIGGDVAD</sequence>